<dbReference type="RefSeq" id="XP_022238159.1">
    <property type="nucleotide sequence ID" value="XM_022382451.1"/>
</dbReference>
<dbReference type="Proteomes" id="UP000694941">
    <property type="component" value="Unplaced"/>
</dbReference>
<dbReference type="GeneID" id="111085134"/>
<name>A0ABM1S3F4_LIMPO</name>
<proteinExistence type="predicted"/>
<evidence type="ECO:0000313" key="2">
    <source>
        <dbReference type="RefSeq" id="XP_022238159.1"/>
    </source>
</evidence>
<protein>
    <submittedName>
        <fullName evidence="2">Nicolin-1-like</fullName>
    </submittedName>
</protein>
<keyword evidence="1" id="KW-1185">Reference proteome</keyword>
<dbReference type="InterPro" id="IPR040235">
    <property type="entry name" value="Nicolin-1"/>
</dbReference>
<sequence>MEQDSREPLEFNVKGPVPILLEEERTDHRSGCSVIDITFSEPVTIGEILFKNYYTAYINLQCKRSQNEEDGIDRETLEWEICVHRAVLMCDPHCEEGSQDYVSITQKQSRLAWLGVVALRLVLRQPSPQWRKFGIENLRIYREAPGSNARMTIPRTLIGDRPVREVGHMDKTDSSFLPAAAHLQNLWAIGELSRASQTDQQVGRFEEPGGYEINYLVYT</sequence>
<gene>
    <name evidence="2" type="primary">LOC111085134</name>
</gene>
<reference evidence="2" key="1">
    <citation type="submission" date="2025-08" db="UniProtKB">
        <authorList>
            <consortium name="RefSeq"/>
        </authorList>
    </citation>
    <scope>IDENTIFICATION</scope>
    <source>
        <tissue evidence="2">Muscle</tissue>
    </source>
</reference>
<dbReference type="PANTHER" id="PTHR31239">
    <property type="entry name" value="NICOLIN 1"/>
    <property type="match status" value="1"/>
</dbReference>
<organism evidence="1 2">
    <name type="scientific">Limulus polyphemus</name>
    <name type="common">Atlantic horseshoe crab</name>
    <dbReference type="NCBI Taxonomy" id="6850"/>
    <lineage>
        <taxon>Eukaryota</taxon>
        <taxon>Metazoa</taxon>
        <taxon>Ecdysozoa</taxon>
        <taxon>Arthropoda</taxon>
        <taxon>Chelicerata</taxon>
        <taxon>Merostomata</taxon>
        <taxon>Xiphosura</taxon>
        <taxon>Limulidae</taxon>
        <taxon>Limulus</taxon>
    </lineage>
</organism>
<dbReference type="PANTHER" id="PTHR31239:SF2">
    <property type="entry name" value="NICOLIN-1"/>
    <property type="match status" value="1"/>
</dbReference>
<accession>A0ABM1S3F4</accession>
<evidence type="ECO:0000313" key="1">
    <source>
        <dbReference type="Proteomes" id="UP000694941"/>
    </source>
</evidence>